<sequence>MFVNSEGVGNPTGYSLTQVPNIMVLSNTTHDGVHINCLINCNTGGENKLDWFSLHHKVRVVVFTDMQVSWGVRGHENCMRRCPNGTKKGHNLTCTIVQLAPDC</sequence>
<comment type="caution">
    <text evidence="1">The sequence shown here is derived from an EMBL/GenBank/DDBJ whole genome shotgun (WGS) entry which is preliminary data.</text>
</comment>
<reference evidence="1 2" key="1">
    <citation type="journal article" date="2023" name="Sci. Data">
        <title>Genome assembly of the Korean intertidal mud-creeper Batillaria attramentaria.</title>
        <authorList>
            <person name="Patra A.K."/>
            <person name="Ho P.T."/>
            <person name="Jun S."/>
            <person name="Lee S.J."/>
            <person name="Kim Y."/>
            <person name="Won Y.J."/>
        </authorList>
    </citation>
    <scope>NUCLEOTIDE SEQUENCE [LARGE SCALE GENOMIC DNA]</scope>
    <source>
        <strain evidence="1">Wonlab-2016</strain>
    </source>
</reference>
<evidence type="ECO:0000313" key="2">
    <source>
        <dbReference type="Proteomes" id="UP001519460"/>
    </source>
</evidence>
<organism evidence="1 2">
    <name type="scientific">Batillaria attramentaria</name>
    <dbReference type="NCBI Taxonomy" id="370345"/>
    <lineage>
        <taxon>Eukaryota</taxon>
        <taxon>Metazoa</taxon>
        <taxon>Spiralia</taxon>
        <taxon>Lophotrochozoa</taxon>
        <taxon>Mollusca</taxon>
        <taxon>Gastropoda</taxon>
        <taxon>Caenogastropoda</taxon>
        <taxon>Sorbeoconcha</taxon>
        <taxon>Cerithioidea</taxon>
        <taxon>Batillariidae</taxon>
        <taxon>Batillaria</taxon>
    </lineage>
</organism>
<accession>A0ABD0KQC2</accession>
<dbReference type="EMBL" id="JACVVK020000139">
    <property type="protein sequence ID" value="KAK7489349.1"/>
    <property type="molecule type" value="Genomic_DNA"/>
</dbReference>
<gene>
    <name evidence="1" type="ORF">BaRGS_00019457</name>
</gene>
<keyword evidence="2" id="KW-1185">Reference proteome</keyword>
<name>A0ABD0KQC2_9CAEN</name>
<protein>
    <submittedName>
        <fullName evidence="1">Uncharacterized protein</fullName>
    </submittedName>
</protein>
<dbReference type="Proteomes" id="UP001519460">
    <property type="component" value="Unassembled WGS sequence"/>
</dbReference>
<proteinExistence type="predicted"/>
<evidence type="ECO:0000313" key="1">
    <source>
        <dbReference type="EMBL" id="KAK7489349.1"/>
    </source>
</evidence>
<dbReference type="AlphaFoldDB" id="A0ABD0KQC2"/>